<evidence type="ECO:0000259" key="1">
    <source>
        <dbReference type="PROSITE" id="PS50181"/>
    </source>
</evidence>
<dbReference type="SUPFAM" id="SSF81383">
    <property type="entry name" value="F-box domain"/>
    <property type="match status" value="1"/>
</dbReference>
<dbReference type="Gene3D" id="1.20.1280.50">
    <property type="match status" value="1"/>
</dbReference>
<evidence type="ECO:0000313" key="2">
    <source>
        <dbReference type="EMBL" id="KAK9795906.1"/>
    </source>
</evidence>
<dbReference type="Proteomes" id="UP001465755">
    <property type="component" value="Unassembled WGS sequence"/>
</dbReference>
<feature type="domain" description="F-box" evidence="1">
    <location>
        <begin position="1"/>
        <end position="45"/>
    </location>
</feature>
<dbReference type="InterPro" id="IPR036047">
    <property type="entry name" value="F-box-like_dom_sf"/>
</dbReference>
<reference evidence="2 3" key="1">
    <citation type="journal article" date="2024" name="Nat. Commun.">
        <title>Phylogenomics reveals the evolutionary origins of lichenization in chlorophyte algae.</title>
        <authorList>
            <person name="Puginier C."/>
            <person name="Libourel C."/>
            <person name="Otte J."/>
            <person name="Skaloud P."/>
            <person name="Haon M."/>
            <person name="Grisel S."/>
            <person name="Petersen M."/>
            <person name="Berrin J.G."/>
            <person name="Delaux P.M."/>
            <person name="Dal Grande F."/>
            <person name="Keller J."/>
        </authorList>
    </citation>
    <scope>NUCLEOTIDE SEQUENCE [LARGE SCALE GENOMIC DNA]</scope>
    <source>
        <strain evidence="2 3">SAG 2036</strain>
    </source>
</reference>
<dbReference type="EMBL" id="JALJOQ010000122">
    <property type="protein sequence ID" value="KAK9795906.1"/>
    <property type="molecule type" value="Genomic_DNA"/>
</dbReference>
<comment type="caution">
    <text evidence="2">The sequence shown here is derived from an EMBL/GenBank/DDBJ whole genome shotgun (WGS) entry which is preliminary data.</text>
</comment>
<organism evidence="2 3">
    <name type="scientific">Symbiochloris irregularis</name>
    <dbReference type="NCBI Taxonomy" id="706552"/>
    <lineage>
        <taxon>Eukaryota</taxon>
        <taxon>Viridiplantae</taxon>
        <taxon>Chlorophyta</taxon>
        <taxon>core chlorophytes</taxon>
        <taxon>Trebouxiophyceae</taxon>
        <taxon>Trebouxiales</taxon>
        <taxon>Trebouxiaceae</taxon>
        <taxon>Symbiochloris</taxon>
    </lineage>
</organism>
<dbReference type="PROSITE" id="PS50181">
    <property type="entry name" value="FBOX"/>
    <property type="match status" value="1"/>
</dbReference>
<gene>
    <name evidence="2" type="ORF">WJX73_007376</name>
</gene>
<accession>A0AAW1NWZ7</accession>
<protein>
    <recommendedName>
        <fullName evidence="1">F-box domain-containing protein</fullName>
    </recommendedName>
</protein>
<dbReference type="InterPro" id="IPR001810">
    <property type="entry name" value="F-box_dom"/>
</dbReference>
<sequence>MALPFPIELQLKIFKLLPFSDQLRCESVCKTWNAFMRKSTVYEAVRVTDSQLQRMDEVPSIHSTKLCVRAFQPISRWIRRRAAIEAIQVECDCCQVGGNCDGRHRQLTAFLACLKSVPTAVHLTLRCCGNYHLFLEKLPGDLLSHLHLGKAMMLLQPPNIQAFS</sequence>
<proteinExistence type="predicted"/>
<name>A0AAW1NWZ7_9CHLO</name>
<dbReference type="AlphaFoldDB" id="A0AAW1NWZ7"/>
<dbReference type="SMART" id="SM00256">
    <property type="entry name" value="FBOX"/>
    <property type="match status" value="1"/>
</dbReference>
<keyword evidence="3" id="KW-1185">Reference proteome</keyword>
<dbReference type="Pfam" id="PF00646">
    <property type="entry name" value="F-box"/>
    <property type="match status" value="1"/>
</dbReference>
<evidence type="ECO:0000313" key="3">
    <source>
        <dbReference type="Proteomes" id="UP001465755"/>
    </source>
</evidence>